<dbReference type="InterPro" id="IPR013830">
    <property type="entry name" value="SGNH_hydro"/>
</dbReference>
<sequence>MQRASLHDARRRASLLFLAVFVGLLCLAHATSAPAQTAAVPRGSDEGARILVVGDSLSAEYGLPRGAGWVSLLAQRIESTALGYEVVNASISGDTTAGGLGRLPALLTEHRPAIVVLELGGNDALRGLDLAVTEHNLSEMARLSREAGAQVLVLGMQIPPNYGRAYATRFASVFESVAQAQQAELVPFFLEGIATDPAMFQADRIHPATVAQPIMLDNVWPALEPLLHAAGQNARSADTPPRNPSPRTSSHSGL</sequence>
<dbReference type="SUPFAM" id="SSF52266">
    <property type="entry name" value="SGNH hydrolase"/>
    <property type="match status" value="1"/>
</dbReference>
<name>A0A556ABT0_9BURK</name>
<feature type="compositionally biased region" description="Low complexity" evidence="1">
    <location>
        <begin position="245"/>
        <end position="254"/>
    </location>
</feature>
<feature type="region of interest" description="Disordered" evidence="1">
    <location>
        <begin position="231"/>
        <end position="254"/>
    </location>
</feature>
<feature type="signal peptide" evidence="2">
    <location>
        <begin position="1"/>
        <end position="35"/>
    </location>
</feature>
<reference evidence="4 5" key="1">
    <citation type="submission" date="2019-07" db="EMBL/GenBank/DDBJ databases">
        <title>Qingshengfaniella alkalisoli gen. nov., sp. nov., isolated from saline soil.</title>
        <authorList>
            <person name="Xu L."/>
            <person name="Huang X.-X."/>
            <person name="Sun J.-Q."/>
        </authorList>
    </citation>
    <scope>NUCLEOTIDE SEQUENCE [LARGE SCALE GENOMIC DNA]</scope>
    <source>
        <strain evidence="4 5">DSM 27279</strain>
    </source>
</reference>
<dbReference type="InterPro" id="IPR051532">
    <property type="entry name" value="Ester_Hydrolysis_Enzymes"/>
</dbReference>
<dbReference type="CDD" id="cd01822">
    <property type="entry name" value="Lysophospholipase_L1_like"/>
    <property type="match status" value="1"/>
</dbReference>
<dbReference type="RefSeq" id="WP_143950254.1">
    <property type="nucleotide sequence ID" value="NZ_BAABMB010000003.1"/>
</dbReference>
<comment type="caution">
    <text evidence="4">The sequence shown here is derived from an EMBL/GenBank/DDBJ whole genome shotgun (WGS) entry which is preliminary data.</text>
</comment>
<keyword evidence="5" id="KW-1185">Reference proteome</keyword>
<evidence type="ECO:0000256" key="1">
    <source>
        <dbReference type="SAM" id="MobiDB-lite"/>
    </source>
</evidence>
<keyword evidence="2" id="KW-0732">Signal</keyword>
<dbReference type="Gene3D" id="3.40.50.1110">
    <property type="entry name" value="SGNH hydrolase"/>
    <property type="match status" value="1"/>
</dbReference>
<proteinExistence type="predicted"/>
<feature type="domain" description="SGNH hydrolase-type esterase" evidence="3">
    <location>
        <begin position="52"/>
        <end position="207"/>
    </location>
</feature>
<protein>
    <submittedName>
        <fullName evidence="4">Arylesterase</fullName>
    </submittedName>
</protein>
<dbReference type="GO" id="GO:0004622">
    <property type="term" value="F:phosphatidylcholine lysophospholipase activity"/>
    <property type="evidence" value="ECO:0007669"/>
    <property type="project" value="TreeGrafter"/>
</dbReference>
<dbReference type="PANTHER" id="PTHR30383:SF24">
    <property type="entry name" value="THIOESTERASE 1_PROTEASE 1_LYSOPHOSPHOLIPASE L1"/>
    <property type="match status" value="1"/>
</dbReference>
<accession>A0A556ABT0</accession>
<dbReference type="Pfam" id="PF13472">
    <property type="entry name" value="Lipase_GDSL_2"/>
    <property type="match status" value="1"/>
</dbReference>
<evidence type="ECO:0000313" key="5">
    <source>
        <dbReference type="Proteomes" id="UP000318405"/>
    </source>
</evidence>
<evidence type="ECO:0000256" key="2">
    <source>
        <dbReference type="SAM" id="SignalP"/>
    </source>
</evidence>
<feature type="chain" id="PRO_5022051299" evidence="2">
    <location>
        <begin position="36"/>
        <end position="254"/>
    </location>
</feature>
<gene>
    <name evidence="4" type="ORF">FOZ76_21170</name>
</gene>
<dbReference type="EMBL" id="VLTJ01000039">
    <property type="protein sequence ID" value="TSH90338.1"/>
    <property type="molecule type" value="Genomic_DNA"/>
</dbReference>
<dbReference type="OrthoDB" id="9786188at2"/>
<dbReference type="InterPro" id="IPR036514">
    <property type="entry name" value="SGNH_hydro_sf"/>
</dbReference>
<dbReference type="AlphaFoldDB" id="A0A556ABT0"/>
<evidence type="ECO:0000259" key="3">
    <source>
        <dbReference type="Pfam" id="PF13472"/>
    </source>
</evidence>
<dbReference type="Proteomes" id="UP000318405">
    <property type="component" value="Unassembled WGS sequence"/>
</dbReference>
<evidence type="ECO:0000313" key="4">
    <source>
        <dbReference type="EMBL" id="TSH90338.1"/>
    </source>
</evidence>
<dbReference type="PANTHER" id="PTHR30383">
    <property type="entry name" value="THIOESTERASE 1/PROTEASE 1/LYSOPHOSPHOLIPASE L1"/>
    <property type="match status" value="1"/>
</dbReference>
<organism evidence="4 5">
    <name type="scientific">Verticiella sediminum</name>
    <dbReference type="NCBI Taxonomy" id="1247510"/>
    <lineage>
        <taxon>Bacteria</taxon>
        <taxon>Pseudomonadati</taxon>
        <taxon>Pseudomonadota</taxon>
        <taxon>Betaproteobacteria</taxon>
        <taxon>Burkholderiales</taxon>
        <taxon>Alcaligenaceae</taxon>
        <taxon>Verticiella</taxon>
    </lineage>
</organism>